<evidence type="ECO:0000313" key="17">
    <source>
        <dbReference type="EMBL" id="QEL15231.1"/>
    </source>
</evidence>
<evidence type="ECO:0000256" key="12">
    <source>
        <dbReference type="ARBA" id="ARBA00023268"/>
    </source>
</evidence>
<evidence type="ECO:0000313" key="18">
    <source>
        <dbReference type="Proteomes" id="UP000324974"/>
    </source>
</evidence>
<dbReference type="FunFam" id="2.40.30.30:FF:000003">
    <property type="entry name" value="Riboflavin biosynthesis protein"/>
    <property type="match status" value="1"/>
</dbReference>
<dbReference type="EMBL" id="CP042425">
    <property type="protein sequence ID" value="QEL15231.1"/>
    <property type="molecule type" value="Genomic_DNA"/>
</dbReference>
<dbReference type="GO" id="GO:0008531">
    <property type="term" value="F:riboflavin kinase activity"/>
    <property type="evidence" value="ECO:0007669"/>
    <property type="project" value="UniProtKB-UniRule"/>
</dbReference>
<protein>
    <recommendedName>
        <fullName evidence="15">Riboflavin biosynthesis protein</fullName>
    </recommendedName>
    <domain>
        <recommendedName>
            <fullName evidence="15">Riboflavin kinase</fullName>
            <ecNumber evidence="15">2.7.1.26</ecNumber>
        </recommendedName>
        <alternativeName>
            <fullName evidence="15">Flavokinase</fullName>
        </alternativeName>
    </domain>
    <domain>
        <recommendedName>
            <fullName evidence="15">FMN adenylyltransferase</fullName>
            <ecNumber evidence="15">2.7.7.2</ecNumber>
        </recommendedName>
        <alternativeName>
            <fullName evidence="15">FAD pyrophosphorylase</fullName>
        </alternativeName>
        <alternativeName>
            <fullName evidence="15">FAD synthase</fullName>
        </alternativeName>
    </domain>
</protein>
<reference evidence="18" key="1">
    <citation type="submission" date="2019-08" db="EMBL/GenBank/DDBJ databases">
        <title>Limnoglobus roseus gen. nov., sp. nov., a novel freshwater planctomycete with a giant genome from the family Gemmataceae.</title>
        <authorList>
            <person name="Kulichevskaya I.S."/>
            <person name="Naumoff D.G."/>
            <person name="Miroshnikov K."/>
            <person name="Ivanova A."/>
            <person name="Philippov D.A."/>
            <person name="Hakobyan A."/>
            <person name="Rijpstra I.C."/>
            <person name="Sinninghe Damste J.S."/>
            <person name="Liesack W."/>
            <person name="Dedysh S.N."/>
        </authorList>
    </citation>
    <scope>NUCLEOTIDE SEQUENCE [LARGE SCALE GENOMIC DNA]</scope>
    <source>
        <strain evidence="18">PX52</strain>
    </source>
</reference>
<comment type="similarity">
    <text evidence="15">Belongs to the ribF family.</text>
</comment>
<dbReference type="InterPro" id="IPR023468">
    <property type="entry name" value="Riboflavin_kinase"/>
</dbReference>
<evidence type="ECO:0000256" key="4">
    <source>
        <dbReference type="ARBA" id="ARBA00022630"/>
    </source>
</evidence>
<dbReference type="Gene3D" id="3.40.50.620">
    <property type="entry name" value="HUPs"/>
    <property type="match status" value="1"/>
</dbReference>
<keyword evidence="6 15" id="KW-0808">Transferase</keyword>
<evidence type="ECO:0000256" key="11">
    <source>
        <dbReference type="ARBA" id="ARBA00022840"/>
    </source>
</evidence>
<dbReference type="InterPro" id="IPR015865">
    <property type="entry name" value="Riboflavin_kinase_bac/euk"/>
</dbReference>
<evidence type="ECO:0000256" key="7">
    <source>
        <dbReference type="ARBA" id="ARBA00022695"/>
    </source>
</evidence>
<name>A0A5C1A7R2_9BACT</name>
<dbReference type="PANTHER" id="PTHR22749:SF6">
    <property type="entry name" value="RIBOFLAVIN KINASE"/>
    <property type="match status" value="1"/>
</dbReference>
<keyword evidence="11 15" id="KW-0067">ATP-binding</keyword>
<evidence type="ECO:0000256" key="13">
    <source>
        <dbReference type="ARBA" id="ARBA00047880"/>
    </source>
</evidence>
<dbReference type="InterPro" id="IPR023465">
    <property type="entry name" value="Riboflavin_kinase_dom_sf"/>
</dbReference>
<evidence type="ECO:0000256" key="9">
    <source>
        <dbReference type="ARBA" id="ARBA00022777"/>
    </source>
</evidence>
<dbReference type="NCBIfam" id="NF004160">
    <property type="entry name" value="PRK05627.1-3"/>
    <property type="match status" value="1"/>
</dbReference>
<dbReference type="UniPathway" id="UPA00276">
    <property type="reaction ID" value="UER00406"/>
</dbReference>
<dbReference type="SMART" id="SM00904">
    <property type="entry name" value="Flavokinase"/>
    <property type="match status" value="1"/>
</dbReference>
<dbReference type="Gene3D" id="2.40.30.30">
    <property type="entry name" value="Riboflavin kinase-like"/>
    <property type="match status" value="1"/>
</dbReference>
<accession>A0A5C1A7R2</accession>
<dbReference type="OrthoDB" id="9803667at2"/>
<evidence type="ECO:0000256" key="1">
    <source>
        <dbReference type="ARBA" id="ARBA00002121"/>
    </source>
</evidence>
<evidence type="ECO:0000256" key="14">
    <source>
        <dbReference type="ARBA" id="ARBA00049494"/>
    </source>
</evidence>
<keyword evidence="4 15" id="KW-0285">Flavoprotein</keyword>
<dbReference type="GO" id="GO:0006747">
    <property type="term" value="P:FAD biosynthetic process"/>
    <property type="evidence" value="ECO:0007669"/>
    <property type="project" value="UniProtKB-UniRule"/>
</dbReference>
<dbReference type="AlphaFoldDB" id="A0A5C1A7R2"/>
<evidence type="ECO:0000259" key="16">
    <source>
        <dbReference type="SMART" id="SM00904"/>
    </source>
</evidence>
<dbReference type="EC" id="2.7.7.2" evidence="15"/>
<evidence type="ECO:0000256" key="6">
    <source>
        <dbReference type="ARBA" id="ARBA00022679"/>
    </source>
</evidence>
<keyword evidence="18" id="KW-1185">Reference proteome</keyword>
<feature type="domain" description="Riboflavin kinase" evidence="16">
    <location>
        <begin position="185"/>
        <end position="308"/>
    </location>
</feature>
<proteinExistence type="inferred from homology"/>
<dbReference type="GO" id="GO:0009231">
    <property type="term" value="P:riboflavin biosynthetic process"/>
    <property type="evidence" value="ECO:0007669"/>
    <property type="project" value="InterPro"/>
</dbReference>
<dbReference type="EC" id="2.7.1.26" evidence="15"/>
<sequence length="308" mass="32263">MAVLTLSWAEFPPPEFTGGCVTIGNFDGVHRGHATLVGTAKRLAQSVNGPTVAVTFDPPPVALLNPAAWKLPLSTLADRTAALLAAGADHVVFLKTEPSLLALSAEAFFEDVLVRQLGAKAVVEGYNFHFGHARGGNTAVLRVMCAAAGIAFEEVQPLLVNGEPVSSSRVRSAVNAGDVATAANLLGRPYAIAGEVVTGAKRGRTIGFPTANLDRVETLLPAVGVYAVRATVGDQTYAAAANIGPNPTFGEDARKVEIHLLDFAGDLYGRTMGVEFVARLRETKPFANVAALVEQLQRDIAATRTALL</sequence>
<keyword evidence="8 15" id="KW-0547">Nucleotide-binding</keyword>
<keyword evidence="9 15" id="KW-0418">Kinase</keyword>
<keyword evidence="10 15" id="KW-0274">FAD</keyword>
<dbReference type="SUPFAM" id="SSF82114">
    <property type="entry name" value="Riboflavin kinase-like"/>
    <property type="match status" value="1"/>
</dbReference>
<dbReference type="Pfam" id="PF01687">
    <property type="entry name" value="Flavokinase"/>
    <property type="match status" value="1"/>
</dbReference>
<dbReference type="NCBIfam" id="TIGR00083">
    <property type="entry name" value="ribF"/>
    <property type="match status" value="1"/>
</dbReference>
<dbReference type="FunFam" id="3.40.50.620:FF:000021">
    <property type="entry name" value="Riboflavin biosynthesis protein"/>
    <property type="match status" value="1"/>
</dbReference>
<dbReference type="InterPro" id="IPR015864">
    <property type="entry name" value="FAD_synthase"/>
</dbReference>
<evidence type="ECO:0000256" key="15">
    <source>
        <dbReference type="PIRNR" id="PIRNR004491"/>
    </source>
</evidence>
<dbReference type="InterPro" id="IPR002606">
    <property type="entry name" value="Riboflavin_kinase_bac"/>
</dbReference>
<dbReference type="GO" id="GO:0009398">
    <property type="term" value="P:FMN biosynthetic process"/>
    <property type="evidence" value="ECO:0007669"/>
    <property type="project" value="UniProtKB-UniRule"/>
</dbReference>
<dbReference type="PANTHER" id="PTHR22749">
    <property type="entry name" value="RIBOFLAVIN KINASE/FMN ADENYLYLTRANSFERASE"/>
    <property type="match status" value="1"/>
</dbReference>
<keyword evidence="5 15" id="KW-0288">FMN</keyword>
<evidence type="ECO:0000256" key="10">
    <source>
        <dbReference type="ARBA" id="ARBA00022827"/>
    </source>
</evidence>
<dbReference type="Proteomes" id="UP000324974">
    <property type="component" value="Chromosome"/>
</dbReference>
<keyword evidence="12" id="KW-0511">Multifunctional enzyme</keyword>
<comment type="catalytic activity">
    <reaction evidence="14 15">
        <text>FMN + ATP + H(+) = FAD + diphosphate</text>
        <dbReference type="Rhea" id="RHEA:17237"/>
        <dbReference type="ChEBI" id="CHEBI:15378"/>
        <dbReference type="ChEBI" id="CHEBI:30616"/>
        <dbReference type="ChEBI" id="CHEBI:33019"/>
        <dbReference type="ChEBI" id="CHEBI:57692"/>
        <dbReference type="ChEBI" id="CHEBI:58210"/>
        <dbReference type="EC" id="2.7.7.2"/>
    </reaction>
</comment>
<comment type="function">
    <text evidence="1">Catalyzes the phosphorylation of riboflavin to FMN followed by the adenylation of FMN to FAD.</text>
</comment>
<gene>
    <name evidence="17" type="primary">ribF</name>
    <name evidence="17" type="ORF">PX52LOC_02146</name>
</gene>
<organism evidence="17 18">
    <name type="scientific">Limnoglobus roseus</name>
    <dbReference type="NCBI Taxonomy" id="2598579"/>
    <lineage>
        <taxon>Bacteria</taxon>
        <taxon>Pseudomonadati</taxon>
        <taxon>Planctomycetota</taxon>
        <taxon>Planctomycetia</taxon>
        <taxon>Gemmatales</taxon>
        <taxon>Gemmataceae</taxon>
        <taxon>Limnoglobus</taxon>
    </lineage>
</organism>
<dbReference type="GO" id="GO:0005524">
    <property type="term" value="F:ATP binding"/>
    <property type="evidence" value="ECO:0007669"/>
    <property type="project" value="UniProtKB-UniRule"/>
</dbReference>
<dbReference type="Pfam" id="PF06574">
    <property type="entry name" value="FAD_syn"/>
    <property type="match status" value="1"/>
</dbReference>
<dbReference type="GO" id="GO:0003919">
    <property type="term" value="F:FMN adenylyltransferase activity"/>
    <property type="evidence" value="ECO:0007669"/>
    <property type="project" value="UniProtKB-UniRule"/>
</dbReference>
<comment type="catalytic activity">
    <reaction evidence="13 15">
        <text>riboflavin + ATP = FMN + ADP + H(+)</text>
        <dbReference type="Rhea" id="RHEA:14357"/>
        <dbReference type="ChEBI" id="CHEBI:15378"/>
        <dbReference type="ChEBI" id="CHEBI:30616"/>
        <dbReference type="ChEBI" id="CHEBI:57986"/>
        <dbReference type="ChEBI" id="CHEBI:58210"/>
        <dbReference type="ChEBI" id="CHEBI:456216"/>
        <dbReference type="EC" id="2.7.1.26"/>
    </reaction>
</comment>
<dbReference type="InterPro" id="IPR004821">
    <property type="entry name" value="Cyt_trans-like"/>
</dbReference>
<evidence type="ECO:0000256" key="5">
    <source>
        <dbReference type="ARBA" id="ARBA00022643"/>
    </source>
</evidence>
<evidence type="ECO:0000256" key="3">
    <source>
        <dbReference type="ARBA" id="ARBA00005201"/>
    </source>
</evidence>
<keyword evidence="7 15" id="KW-0548">Nucleotidyltransferase</keyword>
<dbReference type="PIRSF" id="PIRSF004491">
    <property type="entry name" value="FAD_Synth"/>
    <property type="match status" value="1"/>
</dbReference>
<evidence type="ECO:0000256" key="2">
    <source>
        <dbReference type="ARBA" id="ARBA00004726"/>
    </source>
</evidence>
<dbReference type="KEGG" id="lrs:PX52LOC_02146"/>
<dbReference type="RefSeq" id="WP_149110060.1">
    <property type="nucleotide sequence ID" value="NZ_CP042425.1"/>
</dbReference>
<evidence type="ECO:0000256" key="8">
    <source>
        <dbReference type="ARBA" id="ARBA00022741"/>
    </source>
</evidence>
<dbReference type="CDD" id="cd02064">
    <property type="entry name" value="FAD_synthetase_N"/>
    <property type="match status" value="1"/>
</dbReference>
<comment type="pathway">
    <text evidence="2 15">Cofactor biosynthesis; FAD biosynthesis; FAD from FMN: step 1/1.</text>
</comment>
<dbReference type="SUPFAM" id="SSF52374">
    <property type="entry name" value="Nucleotidylyl transferase"/>
    <property type="match status" value="1"/>
</dbReference>
<comment type="pathway">
    <text evidence="3 15">Cofactor biosynthesis; FMN biosynthesis; FMN from riboflavin (ATP route): step 1/1.</text>
</comment>
<dbReference type="UniPathway" id="UPA00277">
    <property type="reaction ID" value="UER00407"/>
</dbReference>
<dbReference type="InterPro" id="IPR014729">
    <property type="entry name" value="Rossmann-like_a/b/a_fold"/>
</dbReference>
<dbReference type="NCBIfam" id="TIGR00125">
    <property type="entry name" value="cyt_tran_rel"/>
    <property type="match status" value="1"/>
</dbReference>